<feature type="coiled-coil region" evidence="1">
    <location>
        <begin position="76"/>
        <end position="110"/>
    </location>
</feature>
<comment type="caution">
    <text evidence="3">The sequence shown here is derived from an EMBL/GenBank/DDBJ whole genome shotgun (WGS) entry which is preliminary data.</text>
</comment>
<accession>A0A8S3IEG3</accession>
<gene>
    <name evidence="3" type="ORF">SMN809_LOCUS73597</name>
</gene>
<dbReference type="EMBL" id="CAJOBI010328219">
    <property type="protein sequence ID" value="CAF5194841.1"/>
    <property type="molecule type" value="Genomic_DNA"/>
</dbReference>
<dbReference type="Proteomes" id="UP000676336">
    <property type="component" value="Unassembled WGS sequence"/>
</dbReference>
<sequence>MTTIFMIFLSVSVRSTEYEQDSSAKARKLGAELIHRDEEIRHEREKTAEAEASKRALDQQLRDCCSKIDEAEAYARAEGKRTAAKYEGRLAQLETELELERGRYQELLKDLR</sequence>
<protein>
    <submittedName>
        <fullName evidence="3">Uncharacterized protein</fullName>
    </submittedName>
</protein>
<feature type="chain" id="PRO_5035921654" evidence="2">
    <location>
        <begin position="19"/>
        <end position="112"/>
    </location>
</feature>
<organism evidence="3 4">
    <name type="scientific">Rotaria magnacalcarata</name>
    <dbReference type="NCBI Taxonomy" id="392030"/>
    <lineage>
        <taxon>Eukaryota</taxon>
        <taxon>Metazoa</taxon>
        <taxon>Spiralia</taxon>
        <taxon>Gnathifera</taxon>
        <taxon>Rotifera</taxon>
        <taxon>Eurotatoria</taxon>
        <taxon>Bdelloidea</taxon>
        <taxon>Philodinida</taxon>
        <taxon>Philodinidae</taxon>
        <taxon>Rotaria</taxon>
    </lineage>
</organism>
<evidence type="ECO:0000313" key="4">
    <source>
        <dbReference type="Proteomes" id="UP000676336"/>
    </source>
</evidence>
<keyword evidence="2" id="KW-0732">Signal</keyword>
<reference evidence="3" key="1">
    <citation type="submission" date="2021-02" db="EMBL/GenBank/DDBJ databases">
        <authorList>
            <person name="Nowell W R."/>
        </authorList>
    </citation>
    <scope>NUCLEOTIDE SEQUENCE</scope>
</reference>
<evidence type="ECO:0000256" key="2">
    <source>
        <dbReference type="SAM" id="SignalP"/>
    </source>
</evidence>
<keyword evidence="1" id="KW-0175">Coiled coil</keyword>
<evidence type="ECO:0000256" key="1">
    <source>
        <dbReference type="SAM" id="Coils"/>
    </source>
</evidence>
<name>A0A8S3IEG3_9BILA</name>
<evidence type="ECO:0000313" key="3">
    <source>
        <dbReference type="EMBL" id="CAF5194841.1"/>
    </source>
</evidence>
<feature type="non-terminal residue" evidence="3">
    <location>
        <position position="1"/>
    </location>
</feature>
<proteinExistence type="predicted"/>
<dbReference type="AlphaFoldDB" id="A0A8S3IEG3"/>
<feature type="signal peptide" evidence="2">
    <location>
        <begin position="1"/>
        <end position="18"/>
    </location>
</feature>